<keyword evidence="1" id="KW-0547">Nucleotide-binding</keyword>
<evidence type="ECO:0000256" key="2">
    <source>
        <dbReference type="SAM" id="MobiDB-lite"/>
    </source>
</evidence>
<evidence type="ECO:0000259" key="3">
    <source>
        <dbReference type="PROSITE" id="PS50975"/>
    </source>
</evidence>
<dbReference type="InterPro" id="IPR040754">
    <property type="entry name" value="PreAtp-grasp"/>
</dbReference>
<dbReference type="SUPFAM" id="SSF56059">
    <property type="entry name" value="Glutathione synthetase ATP-binding domain-like"/>
    <property type="match status" value="1"/>
</dbReference>
<keyword evidence="1" id="KW-0067">ATP-binding</keyword>
<keyword evidence="5" id="KW-1185">Reference proteome</keyword>
<feature type="domain" description="ATP-grasp" evidence="3">
    <location>
        <begin position="167"/>
        <end position="377"/>
    </location>
</feature>
<dbReference type="Pfam" id="PF18604">
    <property type="entry name" value="PreAtp-grasp"/>
    <property type="match status" value="1"/>
</dbReference>
<name>A0ABU7RYU0_9ACTN</name>
<dbReference type="InterPro" id="IPR005479">
    <property type="entry name" value="CPAse_ATP-bd"/>
</dbReference>
<protein>
    <recommendedName>
        <fullName evidence="3">ATP-grasp domain-containing protein</fullName>
    </recommendedName>
</protein>
<dbReference type="Proteomes" id="UP001332243">
    <property type="component" value="Unassembled WGS sequence"/>
</dbReference>
<evidence type="ECO:0000256" key="1">
    <source>
        <dbReference type="PROSITE-ProRule" id="PRU00409"/>
    </source>
</evidence>
<gene>
    <name evidence="4" type="ORF">V1633_24615</name>
</gene>
<organism evidence="4 5">
    <name type="scientific">Plantactinospora sonchi</name>
    <dbReference type="NCBI Taxonomy" id="1544735"/>
    <lineage>
        <taxon>Bacteria</taxon>
        <taxon>Bacillati</taxon>
        <taxon>Actinomycetota</taxon>
        <taxon>Actinomycetes</taxon>
        <taxon>Micromonosporales</taxon>
        <taxon>Micromonosporaceae</taxon>
        <taxon>Plantactinospora</taxon>
    </lineage>
</organism>
<dbReference type="EMBL" id="JAZGQK010000021">
    <property type="protein sequence ID" value="MEE6261671.1"/>
    <property type="molecule type" value="Genomic_DNA"/>
</dbReference>
<comment type="caution">
    <text evidence="4">The sequence shown here is derived from an EMBL/GenBank/DDBJ whole genome shotgun (WGS) entry which is preliminary data.</text>
</comment>
<evidence type="ECO:0000313" key="5">
    <source>
        <dbReference type="Proteomes" id="UP001332243"/>
    </source>
</evidence>
<dbReference type="RefSeq" id="WP_331216749.1">
    <property type="nucleotide sequence ID" value="NZ_JAZGQK010000021.1"/>
</dbReference>
<dbReference type="Pfam" id="PF02786">
    <property type="entry name" value="CPSase_L_D2"/>
    <property type="match status" value="1"/>
</dbReference>
<feature type="region of interest" description="Disordered" evidence="2">
    <location>
        <begin position="452"/>
        <end position="491"/>
    </location>
</feature>
<sequence length="491" mass="52310">MDTGYLRSLKHSLLGDPAGRLVLVCNFEAEDRWACHHVGLPNPGFAAASNVVRRMEELGVLLAGADDLLICKYPLDPGYRGYLDRIGLPVPEIAVPENVAPSRSTTEDVLDSPALLARLAALGAAGARLLPMATTDLEQKLAESCGLPLAVPDAAVFERVNGKIYGRRLTASAGLRVVPGDECETCDELAAVLDRRRPALAAGQRIVVKDAYGVSGKGLLVLDGPVKADRLLRMIRRRAERTGDDRLHVVVEEWLPKRYDLNYQVTVARDGEVRLDFVKRALTDGGVHQGHVMPAGLTDAQHAEIDHAARLVGARLRDDGYTGVVGVDAIVDLDDVVYPVLEINARLNMSTYQGSLTELCQAPGQVALARHYPLTLTAAVPFAEFDRTIATLVDPAGSDRVIVTCFGTVNADAAQPPPFNGRLYALLVAADPVRLAALDDAVRTALAGRFTATDPSTGSQAATGRSGTGQPAVTELSRTASRSATTPEVSP</sequence>
<dbReference type="PROSITE" id="PS50975">
    <property type="entry name" value="ATP_GRASP"/>
    <property type="match status" value="1"/>
</dbReference>
<reference evidence="4 5" key="1">
    <citation type="submission" date="2024-01" db="EMBL/GenBank/DDBJ databases">
        <title>Genome insights into Plantactinospora sonchi sp. nov.</title>
        <authorList>
            <person name="Wang L."/>
        </authorList>
    </citation>
    <scope>NUCLEOTIDE SEQUENCE [LARGE SCALE GENOMIC DNA]</scope>
    <source>
        <strain evidence="4 5">NEAU-QY2</strain>
    </source>
</reference>
<dbReference type="Gene3D" id="3.30.470.20">
    <property type="entry name" value="ATP-grasp fold, B domain"/>
    <property type="match status" value="1"/>
</dbReference>
<dbReference type="InterPro" id="IPR011761">
    <property type="entry name" value="ATP-grasp"/>
</dbReference>
<evidence type="ECO:0000313" key="4">
    <source>
        <dbReference type="EMBL" id="MEE6261671.1"/>
    </source>
</evidence>
<proteinExistence type="predicted"/>
<feature type="compositionally biased region" description="Polar residues" evidence="2">
    <location>
        <begin position="453"/>
        <end position="491"/>
    </location>
</feature>
<accession>A0ABU7RYU0</accession>